<sequence length="113" mass="13010">MRKTKKRIMYTFIFFLMFNLPLTVFGTSYQSNSGVGFYGEYPNTYISDEDKSQSQNIVPGYPTGESQGRAIMIPKLGDNNNILLYNALSVTIIVFLYLKQQDIKKVERVNYNV</sequence>
<dbReference type="AlphaFoldDB" id="V6QCJ7"/>
<protein>
    <submittedName>
        <fullName evidence="2">Uncharacterized protein</fullName>
    </submittedName>
</protein>
<evidence type="ECO:0000313" key="2">
    <source>
        <dbReference type="EMBL" id="EST90303.1"/>
    </source>
</evidence>
<dbReference type="EMBL" id="AYSH01000008">
    <property type="protein sequence ID" value="EST90303.1"/>
    <property type="molecule type" value="Genomic_DNA"/>
</dbReference>
<keyword evidence="1" id="KW-0812">Transmembrane</keyword>
<dbReference type="STRING" id="1408226.T233_00606"/>
<dbReference type="Proteomes" id="UP000018126">
    <property type="component" value="Unassembled WGS sequence"/>
</dbReference>
<organism evidence="2 3">
    <name type="scientific">Vagococcus lutrae LBD1</name>
    <dbReference type="NCBI Taxonomy" id="1408226"/>
    <lineage>
        <taxon>Bacteria</taxon>
        <taxon>Bacillati</taxon>
        <taxon>Bacillota</taxon>
        <taxon>Bacilli</taxon>
        <taxon>Lactobacillales</taxon>
        <taxon>Enterococcaceae</taxon>
        <taxon>Vagococcus</taxon>
    </lineage>
</organism>
<evidence type="ECO:0000256" key="1">
    <source>
        <dbReference type="SAM" id="Phobius"/>
    </source>
</evidence>
<comment type="caution">
    <text evidence="2">The sequence shown here is derived from an EMBL/GenBank/DDBJ whole genome shotgun (WGS) entry which is preliminary data.</text>
</comment>
<name>V6QCJ7_9ENTE</name>
<accession>V6QCJ7</accession>
<dbReference type="GeneID" id="72385895"/>
<feature type="transmembrane region" description="Helical" evidence="1">
    <location>
        <begin position="12"/>
        <end position="29"/>
    </location>
</feature>
<evidence type="ECO:0000313" key="3">
    <source>
        <dbReference type="Proteomes" id="UP000018126"/>
    </source>
</evidence>
<reference evidence="2 3" key="1">
    <citation type="journal article" date="2013" name="Genome Announc.">
        <title>High-Quality Draft Genome Sequence of Vagococcus lutrae Strain LBD1, Isolated from the Largemouth Bass Micropterus salmoides.</title>
        <authorList>
            <person name="Lebreton F."/>
            <person name="Valentino M.D."/>
            <person name="Duncan L.B."/>
            <person name="Zeng Q."/>
            <person name="Manson McGuire A."/>
            <person name="Earl A.M."/>
            <person name="Gilmore M.S."/>
        </authorList>
    </citation>
    <scope>NUCLEOTIDE SEQUENCE [LARGE SCALE GENOMIC DNA]</scope>
    <source>
        <strain evidence="2 3">LBD1</strain>
    </source>
</reference>
<gene>
    <name evidence="2" type="ORF">T233_00606</name>
</gene>
<keyword evidence="3" id="KW-1185">Reference proteome</keyword>
<keyword evidence="1" id="KW-0472">Membrane</keyword>
<feature type="transmembrane region" description="Helical" evidence="1">
    <location>
        <begin position="82"/>
        <end position="98"/>
    </location>
</feature>
<dbReference type="RefSeq" id="WP_023605950.1">
    <property type="nucleotide sequence ID" value="NZ_AYSH01000008.1"/>
</dbReference>
<proteinExistence type="predicted"/>
<keyword evidence="1" id="KW-1133">Transmembrane helix</keyword>